<feature type="region of interest" description="Disordered" evidence="3">
    <location>
        <begin position="388"/>
        <end position="456"/>
    </location>
</feature>
<keyword evidence="2" id="KW-0964">Secreted</keyword>
<dbReference type="PANTHER" id="PTHR15427:SF33">
    <property type="entry name" value="COLLAGEN IV NC1 DOMAIN-CONTAINING PROTEIN"/>
    <property type="match status" value="1"/>
</dbReference>
<evidence type="ECO:0000256" key="1">
    <source>
        <dbReference type="ARBA" id="ARBA00004613"/>
    </source>
</evidence>
<feature type="compositionally biased region" description="Basic and acidic residues" evidence="3">
    <location>
        <begin position="1011"/>
        <end position="1025"/>
    </location>
</feature>
<reference evidence="4" key="1">
    <citation type="journal article" date="2021" name="Proc. Natl. Acad. Sci. U.S.A.">
        <title>A Catalog of Tens of Thousands of Viruses from Human Metagenomes Reveals Hidden Associations with Chronic Diseases.</title>
        <authorList>
            <person name="Tisza M.J."/>
            <person name="Buck C.B."/>
        </authorList>
    </citation>
    <scope>NUCLEOTIDE SEQUENCE</scope>
    <source>
        <strain evidence="4">CtOWj17</strain>
    </source>
</reference>
<sequence>MSKTLLERAHIIRDEVAEAANTAYRVGQLLADMIVMLQQSSGDYLSSSHDDTAHGHITFAKGASVRDGLDVEGESRLRGGATFGDFRSGIVGGRGGRIDGDGNAEVESLTVRSYLRATELLINRITAIEGDWLMTESGTVEHVEAMGGGRYRLRLRRRWDNDYTAFAPLDILKGVVNTMAARALGVVDAPDADAPLYATSWMLVQDVDLSTNTIGVQLYDDDPAQIPSGRNTPPVVGMNLARWGNQRNAERQSCLYLSSREGRIVHLSHVDSPLLSDSDVSSSFGTVPDFLRRMLGDVLAPDQDYVFARGLIVQDIIRLGADSLPIAEIVDRGVWTSDARYYHKSRNADTSVYEISDVWHEGAKWRCLADSQGVAPSASRATQWLLLQAAPKDGRDGARGDKGDPGERGERGLPGVPGQPGEKGEQGSPGAPGRDGAPGKDGKNGRDGLTTQANMLHGTDFKGKILDSPHAGRWCAMVTDNSVFSKAEKYAEMTNPIFGADTMLLSSPGNPNLSSAKNEYSDLVQQFDGKLIRGQQYVFSVYARSRRSNSCKFWMIAYPAGPHTSFVATKEWQRFSISFSAASEACNFYLRLWNNYGNRPDGAGVYFAAPKLELDGAATPWCLSEDDKRGERGASIRPRGMWSDLKEGTHFSAGTDGDPFMDVVTISTAAGTVETYYCTQSHEKSSATAPRADSAYWRKGDSFEFISTRYALIGDANIDSAQIRQLRTAPEGHDRVVSIGAEQRTYAAGNAYPSIVQGFRQEGDQRIAVLEFYDGKTGALLYNLGPNGIFSALKRVGNEWSRAGLMWVGEYCTIRQLYDWVVKNTYPSRQPGQPDMANPEFGHQGERVEIGQLGFGLWFEEGYTMLNNLGDSGETKLYNVSRRGQPLYSSHPLFSLKPPVNGKRVFMVSDLSIDLYNAENYGPNDIFVNSDGSENGDISLTVPPTGWYATRHQTMQRTGYSVYHTELGRRLDLYSLELVRIEDGFVTDRDTVYFAQEDAYPLGGQTQKAQFGRDSRGNARERLMP</sequence>
<evidence type="ECO:0000313" key="4">
    <source>
        <dbReference type="EMBL" id="DAE21915.1"/>
    </source>
</evidence>
<accession>A0A8S5QSZ0</accession>
<name>A0A8S5QSZ0_9CAUD</name>
<evidence type="ECO:0000256" key="3">
    <source>
        <dbReference type="SAM" id="MobiDB-lite"/>
    </source>
</evidence>
<dbReference type="PANTHER" id="PTHR15427">
    <property type="entry name" value="EMILIN ELASTIN MICROFIBRIL INTERFACE-LOCATED PROTEIN ELASTIN MICROFIBRIL INTERFACER"/>
    <property type="match status" value="1"/>
</dbReference>
<feature type="compositionally biased region" description="Basic and acidic residues" evidence="3">
    <location>
        <begin position="392"/>
        <end position="411"/>
    </location>
</feature>
<dbReference type="InterPro" id="IPR008160">
    <property type="entry name" value="Collagen"/>
</dbReference>
<feature type="compositionally biased region" description="Basic and acidic residues" evidence="3">
    <location>
        <begin position="437"/>
        <end position="446"/>
    </location>
</feature>
<comment type="subcellular location">
    <subcellularLocation>
        <location evidence="1">Secreted</location>
    </subcellularLocation>
</comment>
<dbReference type="InterPro" id="IPR050392">
    <property type="entry name" value="Collagen/C1q_domain"/>
</dbReference>
<feature type="region of interest" description="Disordered" evidence="3">
    <location>
        <begin position="1005"/>
        <end position="1025"/>
    </location>
</feature>
<protein>
    <submittedName>
        <fullName evidence="4">Tail protein</fullName>
    </submittedName>
</protein>
<dbReference type="EMBL" id="BK015721">
    <property type="protein sequence ID" value="DAE21915.1"/>
    <property type="molecule type" value="Genomic_DNA"/>
</dbReference>
<dbReference type="Gene3D" id="2.60.120.260">
    <property type="entry name" value="Galactose-binding domain-like"/>
    <property type="match status" value="1"/>
</dbReference>
<dbReference type="Pfam" id="PF01391">
    <property type="entry name" value="Collagen"/>
    <property type="match status" value="1"/>
</dbReference>
<organism evidence="4">
    <name type="scientific">Siphoviridae sp. ctOWj17</name>
    <dbReference type="NCBI Taxonomy" id="2826312"/>
    <lineage>
        <taxon>Viruses</taxon>
        <taxon>Duplodnaviria</taxon>
        <taxon>Heunggongvirae</taxon>
        <taxon>Uroviricota</taxon>
        <taxon>Caudoviricetes</taxon>
    </lineage>
</organism>
<proteinExistence type="predicted"/>
<evidence type="ECO:0000256" key="2">
    <source>
        <dbReference type="ARBA" id="ARBA00022525"/>
    </source>
</evidence>